<evidence type="ECO:0000313" key="2">
    <source>
        <dbReference type="EMBL" id="QDV33145.1"/>
    </source>
</evidence>
<accession>A0A518GX30</accession>
<keyword evidence="1" id="KW-1133">Transmembrane helix</keyword>
<reference evidence="2 3" key="1">
    <citation type="submission" date="2019-02" db="EMBL/GenBank/DDBJ databases">
        <title>Deep-cultivation of Planctomycetes and their phenomic and genomic characterization uncovers novel biology.</title>
        <authorList>
            <person name="Wiegand S."/>
            <person name="Jogler M."/>
            <person name="Boedeker C."/>
            <person name="Pinto D."/>
            <person name="Vollmers J."/>
            <person name="Rivas-Marin E."/>
            <person name="Kohn T."/>
            <person name="Peeters S.H."/>
            <person name="Heuer A."/>
            <person name="Rast P."/>
            <person name="Oberbeckmann S."/>
            <person name="Bunk B."/>
            <person name="Jeske O."/>
            <person name="Meyerdierks A."/>
            <person name="Storesund J.E."/>
            <person name="Kallscheuer N."/>
            <person name="Luecker S."/>
            <person name="Lage O.M."/>
            <person name="Pohl T."/>
            <person name="Merkel B.J."/>
            <person name="Hornburger P."/>
            <person name="Mueller R.-W."/>
            <person name="Bruemmer F."/>
            <person name="Labrenz M."/>
            <person name="Spormann A.M."/>
            <person name="Op den Camp H."/>
            <person name="Overmann J."/>
            <person name="Amann R."/>
            <person name="Jetten M.S.M."/>
            <person name="Mascher T."/>
            <person name="Medema M.H."/>
            <person name="Devos D.P."/>
            <person name="Kaster A.-K."/>
            <person name="Ovreas L."/>
            <person name="Rohde M."/>
            <person name="Galperin M.Y."/>
            <person name="Jogler C."/>
        </authorList>
    </citation>
    <scope>NUCLEOTIDE SEQUENCE [LARGE SCALE GENOMIC DNA]</scope>
    <source>
        <strain evidence="2 3">ElP</strain>
    </source>
</reference>
<keyword evidence="3" id="KW-1185">Reference proteome</keyword>
<dbReference type="Proteomes" id="UP000317835">
    <property type="component" value="Chromosome"/>
</dbReference>
<dbReference type="EMBL" id="CP036426">
    <property type="protein sequence ID" value="QDV33145.1"/>
    <property type="molecule type" value="Genomic_DNA"/>
</dbReference>
<dbReference type="AlphaFoldDB" id="A0A518GX30"/>
<keyword evidence="1" id="KW-0472">Membrane</keyword>
<name>A0A518GX30_9BACT</name>
<dbReference type="KEGG" id="tpla:ElP_09870"/>
<protein>
    <submittedName>
        <fullName evidence="2">Uncharacterized protein</fullName>
    </submittedName>
</protein>
<proteinExistence type="predicted"/>
<evidence type="ECO:0000256" key="1">
    <source>
        <dbReference type="SAM" id="Phobius"/>
    </source>
</evidence>
<feature type="transmembrane region" description="Helical" evidence="1">
    <location>
        <begin position="20"/>
        <end position="40"/>
    </location>
</feature>
<gene>
    <name evidence="2" type="ORF">ElP_09870</name>
</gene>
<evidence type="ECO:0000313" key="3">
    <source>
        <dbReference type="Proteomes" id="UP000317835"/>
    </source>
</evidence>
<organism evidence="2 3">
    <name type="scientific">Tautonia plasticadhaerens</name>
    <dbReference type="NCBI Taxonomy" id="2527974"/>
    <lineage>
        <taxon>Bacteria</taxon>
        <taxon>Pseudomonadati</taxon>
        <taxon>Planctomycetota</taxon>
        <taxon>Planctomycetia</taxon>
        <taxon>Isosphaerales</taxon>
        <taxon>Isosphaeraceae</taxon>
        <taxon>Tautonia</taxon>
    </lineage>
</organism>
<sequence length="42" mass="4537">MKTMSNRTCRKGKDQSGRWIALGVGIAAGWAFLIGLYIGLVP</sequence>
<keyword evidence="1" id="KW-0812">Transmembrane</keyword>